<dbReference type="AlphaFoldDB" id="A0A8S4MMX2"/>
<feature type="binding site" evidence="19">
    <location>
        <position position="51"/>
    </location>
    <ligand>
        <name>Mg(2+)</name>
        <dbReference type="ChEBI" id="CHEBI:18420"/>
    </ligand>
</feature>
<dbReference type="InterPro" id="IPR006687">
    <property type="entry name" value="Small_GTPase_SAR1"/>
</dbReference>
<accession>A0A8S4MMX2</accession>
<feature type="binding site" evidence="18">
    <location>
        <begin position="27"/>
        <end position="34"/>
    </location>
    <ligand>
        <name>GTP</name>
        <dbReference type="ChEBI" id="CHEBI:37565"/>
    </ligand>
</feature>
<feature type="binding site" evidence="17">
    <location>
        <position position="128"/>
    </location>
    <ligand>
        <name>GTP</name>
        <dbReference type="ChEBI" id="CHEBI:37565"/>
    </ligand>
</feature>
<evidence type="ECO:0000256" key="9">
    <source>
        <dbReference type="ARBA" id="ARBA00022892"/>
    </source>
</evidence>
<dbReference type="GO" id="GO:0003925">
    <property type="term" value="F:G protein activity"/>
    <property type="evidence" value="ECO:0007669"/>
    <property type="project" value="UniProtKB-EC"/>
</dbReference>
<dbReference type="PANTHER" id="PTHR45684">
    <property type="entry name" value="RE74312P"/>
    <property type="match status" value="1"/>
</dbReference>
<evidence type="ECO:0000256" key="5">
    <source>
        <dbReference type="ARBA" id="ARBA00022448"/>
    </source>
</evidence>
<feature type="binding site" evidence="17">
    <location>
        <position position="33"/>
    </location>
    <ligand>
        <name>GTP</name>
        <dbReference type="ChEBI" id="CHEBI:37565"/>
    </ligand>
</feature>
<feature type="binding site" evidence="18">
    <location>
        <position position="73"/>
    </location>
    <ligand>
        <name>GTP</name>
        <dbReference type="ChEBI" id="CHEBI:37565"/>
    </ligand>
</feature>
<dbReference type="PROSITE" id="PS51417">
    <property type="entry name" value="ARF"/>
    <property type="match status" value="1"/>
</dbReference>
<evidence type="ECO:0000256" key="16">
    <source>
        <dbReference type="PIRSR" id="PIRSR606687-1"/>
    </source>
</evidence>
<dbReference type="SUPFAM" id="SSF52540">
    <property type="entry name" value="P-loop containing nucleoside triphosphate hydrolases"/>
    <property type="match status" value="1"/>
</dbReference>
<evidence type="ECO:0000256" key="12">
    <source>
        <dbReference type="ARBA" id="ARBA00023134"/>
    </source>
</evidence>
<dbReference type="SMART" id="SM00177">
    <property type="entry name" value="ARF"/>
    <property type="match status" value="1"/>
</dbReference>
<feature type="binding site" evidence="16">
    <location>
        <position position="29"/>
    </location>
    <ligand>
        <name>Mg(2+)</name>
        <dbReference type="ChEBI" id="CHEBI:18420"/>
    </ligand>
</feature>
<dbReference type="FunFam" id="3.40.50.300:FF:000161">
    <property type="entry name" value="Small COPII coat GTPase"/>
    <property type="match status" value="1"/>
</dbReference>
<dbReference type="InterPro" id="IPR006689">
    <property type="entry name" value="Small_GTPase_ARF/SAR"/>
</dbReference>
<evidence type="ECO:0000256" key="15">
    <source>
        <dbReference type="ARBA" id="ARBA00047660"/>
    </source>
</evidence>
<evidence type="ECO:0000256" key="10">
    <source>
        <dbReference type="ARBA" id="ARBA00022927"/>
    </source>
</evidence>
<evidence type="ECO:0000256" key="13">
    <source>
        <dbReference type="ARBA" id="ARBA00023136"/>
    </source>
</evidence>
<evidence type="ECO:0000256" key="7">
    <source>
        <dbReference type="ARBA" id="ARBA00022801"/>
    </source>
</evidence>
<comment type="subcellular location">
    <subcellularLocation>
        <location evidence="1">Endoplasmic reticulum membrane</location>
        <topology evidence="1">Peripheral membrane protein</topology>
    </subcellularLocation>
    <subcellularLocation>
        <location evidence="14">Golgi apparatus</location>
        <location evidence="14">Golgi stack membrane</location>
        <topology evidence="14">Peripheral membrane protein</topology>
    </subcellularLocation>
    <subcellularLocation>
        <location evidence="2">Lysosome membrane</location>
    </subcellularLocation>
</comment>
<dbReference type="GO" id="GO:0005765">
    <property type="term" value="C:lysosomal membrane"/>
    <property type="evidence" value="ECO:0007669"/>
    <property type="project" value="UniProtKB-SubCell"/>
</dbReference>
<evidence type="ECO:0000313" key="21">
    <source>
        <dbReference type="Proteomes" id="UP000838412"/>
    </source>
</evidence>
<keyword evidence="9" id="KW-0931">ER-Golgi transport</keyword>
<keyword evidence="12 18" id="KW-0342">GTP-binding</keyword>
<evidence type="ECO:0000256" key="19">
    <source>
        <dbReference type="PIRSR" id="PIRSR606689-2"/>
    </source>
</evidence>
<dbReference type="GO" id="GO:0032580">
    <property type="term" value="C:Golgi cisterna membrane"/>
    <property type="evidence" value="ECO:0007669"/>
    <property type="project" value="UniProtKB-SubCell"/>
</dbReference>
<evidence type="ECO:0000256" key="2">
    <source>
        <dbReference type="ARBA" id="ARBA00004656"/>
    </source>
</evidence>
<dbReference type="GO" id="GO:0016192">
    <property type="term" value="P:vesicle-mediated transport"/>
    <property type="evidence" value="ECO:0007669"/>
    <property type="project" value="UniProtKB-KW"/>
</dbReference>
<keyword evidence="13" id="KW-0472">Membrane</keyword>
<dbReference type="SMART" id="SM00178">
    <property type="entry name" value="SAR"/>
    <property type="match status" value="1"/>
</dbReference>
<proteinExistence type="inferred from homology"/>
<dbReference type="GO" id="GO:0006886">
    <property type="term" value="P:intracellular protein transport"/>
    <property type="evidence" value="ECO:0007669"/>
    <property type="project" value="InterPro"/>
</dbReference>
<keyword evidence="16" id="KW-0460">Magnesium</keyword>
<evidence type="ECO:0000256" key="18">
    <source>
        <dbReference type="PIRSR" id="PIRSR606689-1"/>
    </source>
</evidence>
<feature type="binding site" evidence="19">
    <location>
        <position position="34"/>
    </location>
    <ligand>
        <name>Mg(2+)</name>
        <dbReference type="ChEBI" id="CHEBI:18420"/>
    </ligand>
</feature>
<dbReference type="EMBL" id="CAKMNS010000112">
    <property type="protein sequence ID" value="CAH1276953.1"/>
    <property type="molecule type" value="Genomic_DNA"/>
</dbReference>
<keyword evidence="11" id="KW-0333">Golgi apparatus</keyword>
<evidence type="ECO:0000256" key="11">
    <source>
        <dbReference type="ARBA" id="ARBA00023034"/>
    </source>
</evidence>
<dbReference type="GO" id="GO:0046872">
    <property type="term" value="F:metal ion binding"/>
    <property type="evidence" value="ECO:0007669"/>
    <property type="project" value="UniProtKB-KW"/>
</dbReference>
<evidence type="ECO:0000256" key="3">
    <source>
        <dbReference type="ARBA" id="ARBA00007507"/>
    </source>
</evidence>
<keyword evidence="10" id="KW-0653">Protein transport</keyword>
<evidence type="ECO:0000256" key="14">
    <source>
        <dbReference type="ARBA" id="ARBA00037843"/>
    </source>
</evidence>
<feature type="binding site" evidence="18">
    <location>
        <begin position="128"/>
        <end position="131"/>
    </location>
    <ligand>
        <name>GTP</name>
        <dbReference type="ChEBI" id="CHEBI:37565"/>
    </ligand>
</feature>
<dbReference type="EC" id="3.6.5.2" evidence="4"/>
<evidence type="ECO:0000256" key="1">
    <source>
        <dbReference type="ARBA" id="ARBA00004406"/>
    </source>
</evidence>
<keyword evidence="16" id="KW-0479">Metal-binding</keyword>
<keyword evidence="8" id="KW-0256">Endoplasmic reticulum</keyword>
<feature type="binding site" evidence="17">
    <location>
        <position position="35"/>
    </location>
    <ligand>
        <name>GTP</name>
        <dbReference type="ChEBI" id="CHEBI:37565"/>
    </ligand>
</feature>
<dbReference type="OrthoDB" id="15478at2759"/>
<evidence type="ECO:0000256" key="6">
    <source>
        <dbReference type="ARBA" id="ARBA00022741"/>
    </source>
</evidence>
<dbReference type="GO" id="GO:0005525">
    <property type="term" value="F:GTP binding"/>
    <property type="evidence" value="ECO:0007669"/>
    <property type="project" value="UniProtKB-KW"/>
</dbReference>
<keyword evidence="6 17" id="KW-0547">Nucleotide-binding</keyword>
<feature type="binding site" evidence="17">
    <location>
        <position position="34"/>
    </location>
    <ligand>
        <name>GTP</name>
        <dbReference type="ChEBI" id="CHEBI:37565"/>
    </ligand>
</feature>
<dbReference type="Proteomes" id="UP000838412">
    <property type="component" value="Unassembled WGS sequence"/>
</dbReference>
<feature type="binding site" evidence="17">
    <location>
        <position position="131"/>
    </location>
    <ligand>
        <name>GTP</name>
        <dbReference type="ChEBI" id="CHEBI:37565"/>
    </ligand>
</feature>
<comment type="catalytic activity">
    <reaction evidence="15">
        <text>GTP + H2O = GDP + phosphate + H(+)</text>
        <dbReference type="Rhea" id="RHEA:19669"/>
        <dbReference type="ChEBI" id="CHEBI:15377"/>
        <dbReference type="ChEBI" id="CHEBI:15378"/>
        <dbReference type="ChEBI" id="CHEBI:37565"/>
        <dbReference type="ChEBI" id="CHEBI:43474"/>
        <dbReference type="ChEBI" id="CHEBI:58189"/>
        <dbReference type="EC" id="3.6.5.2"/>
    </reaction>
    <physiologicalReaction direction="left-to-right" evidence="15">
        <dbReference type="Rhea" id="RHEA:19670"/>
    </physiologicalReaction>
</comment>
<dbReference type="PROSITE" id="PS51422">
    <property type="entry name" value="SAR1"/>
    <property type="match status" value="1"/>
</dbReference>
<dbReference type="InterPro" id="IPR027417">
    <property type="entry name" value="P-loop_NTPase"/>
</dbReference>
<feature type="binding site" evidence="17">
    <location>
        <position position="32"/>
    </location>
    <ligand>
        <name>GTP</name>
        <dbReference type="ChEBI" id="CHEBI:37565"/>
    </ligand>
</feature>
<evidence type="ECO:0000256" key="8">
    <source>
        <dbReference type="ARBA" id="ARBA00022824"/>
    </source>
</evidence>
<feature type="binding site" evidence="17">
    <location>
        <position position="30"/>
    </location>
    <ligand>
        <name>GTP</name>
        <dbReference type="ChEBI" id="CHEBI:37565"/>
    </ligand>
</feature>
<keyword evidence="7" id="KW-0378">Hydrolase</keyword>
<protein>
    <recommendedName>
        <fullName evidence="4">small monomeric GTPase</fullName>
        <ecNumber evidence="4">3.6.5.2</ecNumber>
    </recommendedName>
</protein>
<keyword evidence="5" id="KW-0813">Transport</keyword>
<comment type="caution">
    <text evidence="20">The sequence shown here is derived from an EMBL/GenBank/DDBJ whole genome shotgun (WGS) entry which is preliminary data.</text>
</comment>
<evidence type="ECO:0000313" key="20">
    <source>
        <dbReference type="EMBL" id="CAH1276953.1"/>
    </source>
</evidence>
<feature type="binding site" evidence="17">
    <location>
        <position position="129"/>
    </location>
    <ligand>
        <name>GTP</name>
        <dbReference type="ChEBI" id="CHEBI:37565"/>
    </ligand>
</feature>
<dbReference type="Pfam" id="PF00025">
    <property type="entry name" value="Arf"/>
    <property type="match status" value="1"/>
</dbReference>
<evidence type="ECO:0000256" key="4">
    <source>
        <dbReference type="ARBA" id="ARBA00011984"/>
    </source>
</evidence>
<gene>
    <name evidence="20" type="primary">SAR1A</name>
    <name evidence="20" type="ORF">BLAG_LOCUS25871</name>
</gene>
<reference evidence="20" key="1">
    <citation type="submission" date="2022-01" db="EMBL/GenBank/DDBJ databases">
        <authorList>
            <person name="Braso-Vives M."/>
        </authorList>
    </citation>
    <scope>NUCLEOTIDE SEQUENCE</scope>
</reference>
<evidence type="ECO:0000256" key="17">
    <source>
        <dbReference type="PIRSR" id="PIRSR606687-2"/>
    </source>
</evidence>
<comment type="similarity">
    <text evidence="3">Belongs to the small GTPase superfamily. SAR1 family.</text>
</comment>
<dbReference type="Gene3D" id="3.40.50.300">
    <property type="entry name" value="P-loop containing nucleotide triphosphate hydrolases"/>
    <property type="match status" value="1"/>
</dbReference>
<dbReference type="GO" id="GO:0005789">
    <property type="term" value="C:endoplasmic reticulum membrane"/>
    <property type="evidence" value="ECO:0007669"/>
    <property type="project" value="UniProtKB-SubCell"/>
</dbReference>
<dbReference type="PRINTS" id="PR00328">
    <property type="entry name" value="SAR1GTPBP"/>
</dbReference>
<keyword evidence="21" id="KW-1185">Reference proteome</keyword>
<organism evidence="20 21">
    <name type="scientific">Branchiostoma lanceolatum</name>
    <name type="common">Common lancelet</name>
    <name type="synonym">Amphioxus lanceolatum</name>
    <dbReference type="NCBI Taxonomy" id="7740"/>
    <lineage>
        <taxon>Eukaryota</taxon>
        <taxon>Metazoa</taxon>
        <taxon>Chordata</taxon>
        <taxon>Cephalochordata</taxon>
        <taxon>Leptocardii</taxon>
        <taxon>Amphioxiformes</taxon>
        <taxon>Branchiostomatidae</taxon>
        <taxon>Branchiostoma</taxon>
    </lineage>
</organism>
<sequence>MWLWDYLSEALESLGLVKKSGRLVFLGLDNAGKTTLLYMLKDDRMAQLVPSVHPDYEELQAGSMRFNTFDLGGAPARRKWKEYWPAISGVVFLIDAADRSRHSECSDELESLLTDEDIVSTPVLILGNKTDKPGAASEEELRQRFNLDGQTTGNVLLVCLFVCLFVC</sequence>
<name>A0A8S4MMX2_BRALA</name>